<gene>
    <name evidence="1" type="ORF">M378DRAFT_164608</name>
</gene>
<dbReference type="HOGENOM" id="CLU_2721703_0_0_1"/>
<evidence type="ECO:0000313" key="2">
    <source>
        <dbReference type="Proteomes" id="UP000054549"/>
    </source>
</evidence>
<protein>
    <submittedName>
        <fullName evidence="1">Uncharacterized protein</fullName>
    </submittedName>
</protein>
<keyword evidence="2" id="KW-1185">Reference proteome</keyword>
<dbReference type="AlphaFoldDB" id="A0A0C2WNW7"/>
<organism evidence="1 2">
    <name type="scientific">Amanita muscaria (strain Koide BX008)</name>
    <dbReference type="NCBI Taxonomy" id="946122"/>
    <lineage>
        <taxon>Eukaryota</taxon>
        <taxon>Fungi</taxon>
        <taxon>Dikarya</taxon>
        <taxon>Basidiomycota</taxon>
        <taxon>Agaricomycotina</taxon>
        <taxon>Agaricomycetes</taxon>
        <taxon>Agaricomycetidae</taxon>
        <taxon>Agaricales</taxon>
        <taxon>Pluteineae</taxon>
        <taxon>Amanitaceae</taxon>
        <taxon>Amanita</taxon>
    </lineage>
</organism>
<accession>A0A0C2WNW7</accession>
<name>A0A0C2WNW7_AMAMK</name>
<dbReference type="EMBL" id="KN818260">
    <property type="protein sequence ID" value="KIL63317.1"/>
    <property type="molecule type" value="Genomic_DNA"/>
</dbReference>
<evidence type="ECO:0000313" key="1">
    <source>
        <dbReference type="EMBL" id="KIL63317.1"/>
    </source>
</evidence>
<proteinExistence type="predicted"/>
<reference evidence="1 2" key="1">
    <citation type="submission" date="2014-04" db="EMBL/GenBank/DDBJ databases">
        <title>Evolutionary Origins and Diversification of the Mycorrhizal Mutualists.</title>
        <authorList>
            <consortium name="DOE Joint Genome Institute"/>
            <consortium name="Mycorrhizal Genomics Consortium"/>
            <person name="Kohler A."/>
            <person name="Kuo A."/>
            <person name="Nagy L.G."/>
            <person name="Floudas D."/>
            <person name="Copeland A."/>
            <person name="Barry K.W."/>
            <person name="Cichocki N."/>
            <person name="Veneault-Fourrey C."/>
            <person name="LaButti K."/>
            <person name="Lindquist E.A."/>
            <person name="Lipzen A."/>
            <person name="Lundell T."/>
            <person name="Morin E."/>
            <person name="Murat C."/>
            <person name="Riley R."/>
            <person name="Ohm R."/>
            <person name="Sun H."/>
            <person name="Tunlid A."/>
            <person name="Henrissat B."/>
            <person name="Grigoriev I.V."/>
            <person name="Hibbett D.S."/>
            <person name="Martin F."/>
        </authorList>
    </citation>
    <scope>NUCLEOTIDE SEQUENCE [LARGE SCALE GENOMIC DNA]</scope>
    <source>
        <strain evidence="1 2">Koide BX008</strain>
    </source>
</reference>
<dbReference type="Proteomes" id="UP000054549">
    <property type="component" value="Unassembled WGS sequence"/>
</dbReference>
<dbReference type="InParanoid" id="A0A0C2WNW7"/>
<sequence length="72" mass="8540">MRLKLSKQLRLNARYNLRQQNESQNNSQTWKMSRFARVYKPSTQIKSEPPLQEVHVDVMQSIQYDKKASSSL</sequence>